<keyword evidence="1" id="KW-1133">Transmembrane helix</keyword>
<evidence type="ECO:0000256" key="1">
    <source>
        <dbReference type="SAM" id="Phobius"/>
    </source>
</evidence>
<keyword evidence="1" id="KW-0812">Transmembrane</keyword>
<keyword evidence="1" id="KW-0472">Membrane</keyword>
<evidence type="ECO:0000313" key="4">
    <source>
        <dbReference type="Proteomes" id="UP000245678"/>
    </source>
</evidence>
<keyword evidence="4" id="KW-1185">Reference proteome</keyword>
<reference evidence="3 4" key="1">
    <citation type="submission" date="2018-05" db="EMBL/GenBank/DDBJ databases">
        <title>Genomic Encyclopedia of Archaeal and Bacterial Type Strains, Phase II (KMG-II): from individual species to whole genera.</title>
        <authorList>
            <person name="Goeker M."/>
        </authorList>
    </citation>
    <scope>NUCLEOTIDE SEQUENCE [LARGE SCALE GENOMIC DNA]</scope>
    <source>
        <strain evidence="3 4">DSM 19975</strain>
    </source>
</reference>
<dbReference type="EMBL" id="QGHA01000005">
    <property type="protein sequence ID" value="PWK77299.1"/>
    <property type="molecule type" value="Genomic_DNA"/>
</dbReference>
<evidence type="ECO:0000313" key="3">
    <source>
        <dbReference type="EMBL" id="PWK77299.1"/>
    </source>
</evidence>
<accession>A0A316H817</accession>
<feature type="domain" description="PH" evidence="2">
    <location>
        <begin position="53"/>
        <end position="178"/>
    </location>
</feature>
<evidence type="ECO:0000259" key="2">
    <source>
        <dbReference type="Pfam" id="PF26566"/>
    </source>
</evidence>
<protein>
    <recommendedName>
        <fullName evidence="2">PH domain-containing protein</fullName>
    </recommendedName>
</protein>
<proteinExistence type="predicted"/>
<name>A0A316H817_9SPHI</name>
<gene>
    <name evidence="3" type="ORF">LX99_03111</name>
</gene>
<dbReference type="RefSeq" id="WP_170122721.1">
    <property type="nucleotide sequence ID" value="NZ_QGHA01000005.1"/>
</dbReference>
<sequence>MYEYHVPTVEDACNLVADFFNQALNLKLFKNHFFNVGNKSHFITNDFMYKAEIVMKPQIIGAVLGLLFCLTFIFLHAFSVFVITAAALIVFIVASVVMVVFLASYLAEANSGKFIQISRGNDLFTYSSDGTRIFTLSKLDITQINHRIKSKREAESITLVFNNGATIDPGAVISPRILLGKFPEKLNIPIYNIRSTILGQYISKT</sequence>
<comment type="caution">
    <text evidence="3">The sequence shown here is derived from an EMBL/GenBank/DDBJ whole genome shotgun (WGS) entry which is preliminary data.</text>
</comment>
<dbReference type="Proteomes" id="UP000245678">
    <property type="component" value="Unassembled WGS sequence"/>
</dbReference>
<dbReference type="Pfam" id="PF26566">
    <property type="entry name" value="PH_40"/>
    <property type="match status" value="1"/>
</dbReference>
<feature type="transmembrane region" description="Helical" evidence="1">
    <location>
        <begin position="85"/>
        <end position="107"/>
    </location>
</feature>
<organism evidence="3 4">
    <name type="scientific">Mucilaginibacter oryzae</name>
    <dbReference type="NCBI Taxonomy" id="468058"/>
    <lineage>
        <taxon>Bacteria</taxon>
        <taxon>Pseudomonadati</taxon>
        <taxon>Bacteroidota</taxon>
        <taxon>Sphingobacteriia</taxon>
        <taxon>Sphingobacteriales</taxon>
        <taxon>Sphingobacteriaceae</taxon>
        <taxon>Mucilaginibacter</taxon>
    </lineage>
</organism>
<feature type="transmembrane region" description="Helical" evidence="1">
    <location>
        <begin position="59"/>
        <end position="79"/>
    </location>
</feature>
<dbReference type="AlphaFoldDB" id="A0A316H817"/>
<dbReference type="InterPro" id="IPR058916">
    <property type="entry name" value="PH_40"/>
</dbReference>